<sequence>MQRLGKCHRGFFGDVASLADLQKMESVRAMRSPDSGCVQSIETNFVTR</sequence>
<reference evidence="1 2" key="1">
    <citation type="submission" date="2018-08" db="EMBL/GenBank/DDBJ databases">
        <title>Genomic Encyclopedia of Archaeal and Bacterial Type Strains, Phase II (KMG-II): from individual species to whole genera.</title>
        <authorList>
            <person name="Goeker M."/>
        </authorList>
    </citation>
    <scope>NUCLEOTIDE SEQUENCE [LARGE SCALE GENOMIC DNA]</scope>
    <source>
        <strain evidence="1 2">DSM 582</strain>
    </source>
</reference>
<comment type="caution">
    <text evidence="1">The sequence shown here is derived from an EMBL/GenBank/DDBJ whole genome shotgun (WGS) entry which is preliminary data.</text>
</comment>
<dbReference type="EMBL" id="QUMX01000015">
    <property type="protein sequence ID" value="REG46445.1"/>
    <property type="molecule type" value="Genomic_DNA"/>
</dbReference>
<organism evidence="1 2">
    <name type="scientific">Paracoccus versutus</name>
    <name type="common">Thiobacillus versutus</name>
    <dbReference type="NCBI Taxonomy" id="34007"/>
    <lineage>
        <taxon>Bacteria</taxon>
        <taxon>Pseudomonadati</taxon>
        <taxon>Pseudomonadota</taxon>
        <taxon>Alphaproteobacteria</taxon>
        <taxon>Rhodobacterales</taxon>
        <taxon>Paracoccaceae</taxon>
        <taxon>Paracoccus</taxon>
    </lineage>
</organism>
<keyword evidence="2" id="KW-1185">Reference proteome</keyword>
<protein>
    <submittedName>
        <fullName evidence="1">Uncharacterized protein</fullName>
    </submittedName>
</protein>
<evidence type="ECO:0000313" key="1">
    <source>
        <dbReference type="EMBL" id="REG46445.1"/>
    </source>
</evidence>
<accession>A0AAQ0HH45</accession>
<dbReference type="AlphaFoldDB" id="A0AAQ0HH45"/>
<gene>
    <name evidence="1" type="ORF">ATH84_101562</name>
</gene>
<name>A0AAQ0HH45_PARVE</name>
<evidence type="ECO:0000313" key="2">
    <source>
        <dbReference type="Proteomes" id="UP000256794"/>
    </source>
</evidence>
<dbReference type="Proteomes" id="UP000256794">
    <property type="component" value="Unassembled WGS sequence"/>
</dbReference>
<proteinExistence type="predicted"/>